<evidence type="ECO:0000313" key="4">
    <source>
        <dbReference type="Proteomes" id="UP000236743"/>
    </source>
</evidence>
<proteinExistence type="inferred from homology"/>
<dbReference type="GO" id="GO:0071949">
    <property type="term" value="F:FAD binding"/>
    <property type="evidence" value="ECO:0007669"/>
    <property type="project" value="TreeGrafter"/>
</dbReference>
<dbReference type="Pfam" id="PF00042">
    <property type="entry name" value="Globin"/>
    <property type="match status" value="1"/>
</dbReference>
<dbReference type="Proteomes" id="UP000236743">
    <property type="component" value="Unassembled WGS sequence"/>
</dbReference>
<sequence length="137" mass="15509">MTPHQTQLIRESFAHLHRRQAESAELFYGRLFEIAPETRALFKTDIRSQGVKLMESLTVAIASLNDRPGLTAFLKKLGRNHRNYGVEAKHYASVGEALIWTLQTSMGKEFTDETRLAWEILYGDISGVMIKAQEAVS</sequence>
<keyword evidence="3" id="KW-0560">Oxidoreductase</keyword>
<keyword evidence="1" id="KW-0479">Metal-binding</keyword>
<accession>A0A1H5ZWH9</accession>
<reference evidence="3 4" key="1">
    <citation type="submission" date="2016-10" db="EMBL/GenBank/DDBJ databases">
        <authorList>
            <person name="de Groot N.N."/>
        </authorList>
    </citation>
    <scope>NUCLEOTIDE SEQUENCE [LARGE SCALE GENOMIC DNA]</scope>
    <source>
        <strain evidence="3 4">DSM 26656</strain>
    </source>
</reference>
<keyword evidence="4" id="KW-1185">Reference proteome</keyword>
<name>A0A1H5ZWH9_9HYPH</name>
<dbReference type="GO" id="GO:0046210">
    <property type="term" value="P:nitric oxide catabolic process"/>
    <property type="evidence" value="ECO:0007669"/>
    <property type="project" value="TreeGrafter"/>
</dbReference>
<dbReference type="AlphaFoldDB" id="A0A1H5ZWH9"/>
<feature type="domain" description="Globin" evidence="2">
    <location>
        <begin position="1"/>
        <end position="134"/>
    </location>
</feature>
<comment type="similarity">
    <text evidence="1">Belongs to the globin family.</text>
</comment>
<dbReference type="InterPro" id="IPR009050">
    <property type="entry name" value="Globin-like_sf"/>
</dbReference>
<evidence type="ECO:0000256" key="1">
    <source>
        <dbReference type="RuleBase" id="RU000356"/>
    </source>
</evidence>
<dbReference type="SUPFAM" id="SSF46458">
    <property type="entry name" value="Globin-like"/>
    <property type="match status" value="1"/>
</dbReference>
<dbReference type="GO" id="GO:0005344">
    <property type="term" value="F:oxygen carrier activity"/>
    <property type="evidence" value="ECO:0007669"/>
    <property type="project" value="UniProtKB-KW"/>
</dbReference>
<gene>
    <name evidence="3" type="ORF">SAMN04488115_10532</name>
</gene>
<dbReference type="GO" id="GO:0020037">
    <property type="term" value="F:heme binding"/>
    <property type="evidence" value="ECO:0007669"/>
    <property type="project" value="InterPro"/>
</dbReference>
<keyword evidence="1" id="KW-0349">Heme</keyword>
<dbReference type="PROSITE" id="PS01033">
    <property type="entry name" value="GLOBIN"/>
    <property type="match status" value="1"/>
</dbReference>
<dbReference type="PANTHER" id="PTHR43396">
    <property type="entry name" value="FLAVOHEMOPROTEIN"/>
    <property type="match status" value="1"/>
</dbReference>
<keyword evidence="1" id="KW-0561">Oxygen transport</keyword>
<dbReference type="GO" id="GO:0008941">
    <property type="term" value="F:nitric oxide dioxygenase NAD(P)H activity"/>
    <property type="evidence" value="ECO:0007669"/>
    <property type="project" value="TreeGrafter"/>
</dbReference>
<dbReference type="GO" id="GO:0071500">
    <property type="term" value="P:cellular response to nitrosative stress"/>
    <property type="evidence" value="ECO:0007669"/>
    <property type="project" value="TreeGrafter"/>
</dbReference>
<keyword evidence="1" id="KW-0408">Iron</keyword>
<evidence type="ECO:0000259" key="2">
    <source>
        <dbReference type="PROSITE" id="PS01033"/>
    </source>
</evidence>
<dbReference type="RefSeq" id="WP_160115764.1">
    <property type="nucleotide sequence ID" value="NZ_FNUY01000005.1"/>
</dbReference>
<dbReference type="PRINTS" id="PR01907">
    <property type="entry name" value="WORMGLOBIN"/>
</dbReference>
<dbReference type="InterPro" id="IPR000971">
    <property type="entry name" value="Globin"/>
</dbReference>
<protein>
    <submittedName>
        <fullName evidence="3">Nitric oxide dioxygenase</fullName>
    </submittedName>
</protein>
<dbReference type="InterPro" id="IPR012292">
    <property type="entry name" value="Globin/Proto"/>
</dbReference>
<dbReference type="GO" id="GO:0019825">
    <property type="term" value="F:oxygen binding"/>
    <property type="evidence" value="ECO:0007669"/>
    <property type="project" value="InterPro"/>
</dbReference>
<organism evidence="3 4">
    <name type="scientific">Bosea lathyri</name>
    <dbReference type="NCBI Taxonomy" id="1036778"/>
    <lineage>
        <taxon>Bacteria</taxon>
        <taxon>Pseudomonadati</taxon>
        <taxon>Pseudomonadota</taxon>
        <taxon>Alphaproteobacteria</taxon>
        <taxon>Hyphomicrobiales</taxon>
        <taxon>Boseaceae</taxon>
        <taxon>Bosea</taxon>
    </lineage>
</organism>
<dbReference type="OrthoDB" id="3213438at2"/>
<evidence type="ECO:0000313" key="3">
    <source>
        <dbReference type="EMBL" id="SEG40047.1"/>
    </source>
</evidence>
<dbReference type="EMBL" id="FNUY01000005">
    <property type="protein sequence ID" value="SEG40047.1"/>
    <property type="molecule type" value="Genomic_DNA"/>
</dbReference>
<keyword evidence="3" id="KW-0223">Dioxygenase</keyword>
<dbReference type="PANTHER" id="PTHR43396:SF6">
    <property type="entry name" value="ABL201WP"/>
    <property type="match status" value="1"/>
</dbReference>
<dbReference type="Gene3D" id="1.10.490.10">
    <property type="entry name" value="Globins"/>
    <property type="match status" value="1"/>
</dbReference>
<keyword evidence="1" id="KW-0813">Transport</keyword>